<sequence length="73" mass="7389">MQAGWPITYHGDCVPGGQRKDVSAGDDAGAEGFDGGLGVVDNKACSDALGGPSFSADMFPDESKSTEPSHPCS</sequence>
<evidence type="ECO:0000256" key="1">
    <source>
        <dbReference type="SAM" id="MobiDB-lite"/>
    </source>
</evidence>
<reference evidence="2" key="1">
    <citation type="submission" date="2015-04" db="UniProtKB">
        <authorList>
            <consortium name="EnsemblPlants"/>
        </authorList>
    </citation>
    <scope>IDENTIFICATION</scope>
</reference>
<feature type="region of interest" description="Disordered" evidence="1">
    <location>
        <begin position="51"/>
        <end position="73"/>
    </location>
</feature>
<protein>
    <submittedName>
        <fullName evidence="2">Uncharacterized protein</fullName>
    </submittedName>
</protein>
<proteinExistence type="predicted"/>
<evidence type="ECO:0000313" key="2">
    <source>
        <dbReference type="EnsemblPlants" id="OGLUM02G39740.1"/>
    </source>
</evidence>
<organism evidence="2">
    <name type="scientific">Oryza glumipatula</name>
    <dbReference type="NCBI Taxonomy" id="40148"/>
    <lineage>
        <taxon>Eukaryota</taxon>
        <taxon>Viridiplantae</taxon>
        <taxon>Streptophyta</taxon>
        <taxon>Embryophyta</taxon>
        <taxon>Tracheophyta</taxon>
        <taxon>Spermatophyta</taxon>
        <taxon>Magnoliopsida</taxon>
        <taxon>Liliopsida</taxon>
        <taxon>Poales</taxon>
        <taxon>Poaceae</taxon>
        <taxon>BOP clade</taxon>
        <taxon>Oryzoideae</taxon>
        <taxon>Oryzeae</taxon>
        <taxon>Oryzinae</taxon>
        <taxon>Oryza</taxon>
    </lineage>
</organism>
<feature type="region of interest" description="Disordered" evidence="1">
    <location>
        <begin position="1"/>
        <end position="36"/>
    </location>
</feature>
<dbReference type="AlphaFoldDB" id="A0A0D9Z0P7"/>
<reference evidence="2" key="2">
    <citation type="submission" date="2018-05" db="EMBL/GenBank/DDBJ databases">
        <title>OgluRS3 (Oryza glumaepatula Reference Sequence Version 3).</title>
        <authorList>
            <person name="Zhang J."/>
            <person name="Kudrna D."/>
            <person name="Lee S."/>
            <person name="Talag J."/>
            <person name="Welchert J."/>
            <person name="Wing R.A."/>
        </authorList>
    </citation>
    <scope>NUCLEOTIDE SEQUENCE [LARGE SCALE GENOMIC DNA]</scope>
</reference>
<dbReference type="Gramene" id="OGLUM02G39740.1">
    <property type="protein sequence ID" value="OGLUM02G39740.1"/>
    <property type="gene ID" value="OGLUM02G39740"/>
</dbReference>
<evidence type="ECO:0000313" key="3">
    <source>
        <dbReference type="Proteomes" id="UP000026961"/>
    </source>
</evidence>
<accession>A0A0D9Z0P7</accession>
<keyword evidence="3" id="KW-1185">Reference proteome</keyword>
<dbReference type="HOGENOM" id="CLU_2708807_0_0_1"/>
<dbReference type="EnsemblPlants" id="OGLUM02G39740.1">
    <property type="protein sequence ID" value="OGLUM02G39740.1"/>
    <property type="gene ID" value="OGLUM02G39740"/>
</dbReference>
<name>A0A0D9Z0P7_9ORYZ</name>
<dbReference type="Proteomes" id="UP000026961">
    <property type="component" value="Chromosome 2"/>
</dbReference>